<evidence type="ECO:0008006" key="6">
    <source>
        <dbReference type="Google" id="ProtNLM"/>
    </source>
</evidence>
<evidence type="ECO:0000313" key="5">
    <source>
        <dbReference type="Proteomes" id="UP000295070"/>
    </source>
</evidence>
<dbReference type="InterPro" id="IPR050473">
    <property type="entry name" value="A2M/Complement_sys"/>
</dbReference>
<feature type="domain" description="Alpha-2-macroglobulin bait region" evidence="2">
    <location>
        <begin position="116"/>
        <end position="256"/>
    </location>
</feature>
<dbReference type="GO" id="GO:0004866">
    <property type="term" value="F:endopeptidase inhibitor activity"/>
    <property type="evidence" value="ECO:0007669"/>
    <property type="project" value="InterPro"/>
</dbReference>
<keyword evidence="5" id="KW-1185">Reference proteome</keyword>
<dbReference type="Pfam" id="PF07703">
    <property type="entry name" value="A2M_BRD"/>
    <property type="match status" value="1"/>
</dbReference>
<organism evidence="4 5">
    <name type="scientific">Perca flavescens</name>
    <name type="common">American yellow perch</name>
    <name type="synonym">Morone flavescens</name>
    <dbReference type="NCBI Taxonomy" id="8167"/>
    <lineage>
        <taxon>Eukaryota</taxon>
        <taxon>Metazoa</taxon>
        <taxon>Chordata</taxon>
        <taxon>Craniata</taxon>
        <taxon>Vertebrata</taxon>
        <taxon>Euteleostomi</taxon>
        <taxon>Actinopterygii</taxon>
        <taxon>Neopterygii</taxon>
        <taxon>Teleostei</taxon>
        <taxon>Neoteleostei</taxon>
        <taxon>Acanthomorphata</taxon>
        <taxon>Eupercaria</taxon>
        <taxon>Perciformes</taxon>
        <taxon>Percoidei</taxon>
        <taxon>Percidae</taxon>
        <taxon>Percinae</taxon>
        <taxon>Perca</taxon>
    </lineage>
</organism>
<comment type="caution">
    <text evidence="4">The sequence shown here is derived from an EMBL/GenBank/DDBJ whole genome shotgun (WGS) entry which is preliminary data.</text>
</comment>
<dbReference type="PANTHER" id="PTHR11412:SF81">
    <property type="entry name" value="COMPLEMENT C3"/>
    <property type="match status" value="1"/>
</dbReference>
<dbReference type="Proteomes" id="UP000295070">
    <property type="component" value="Chromosome 9"/>
</dbReference>
<dbReference type="InterPro" id="IPR011625">
    <property type="entry name" value="A2M_N_BRD"/>
</dbReference>
<reference evidence="4 5" key="1">
    <citation type="submission" date="2019-01" db="EMBL/GenBank/DDBJ databases">
        <title>A chromosome-scale genome assembly of the yellow perch, Perca flavescens.</title>
        <authorList>
            <person name="Feron R."/>
            <person name="Morvezen R."/>
            <person name="Bestin A."/>
            <person name="Haffray P."/>
            <person name="Klopp C."/>
            <person name="Zahm M."/>
            <person name="Cabau C."/>
            <person name="Roques C."/>
            <person name="Donnadieu C."/>
            <person name="Bouchez O."/>
            <person name="Christie M."/>
            <person name="Larson W."/>
            <person name="Guiguen Y."/>
        </authorList>
    </citation>
    <scope>NUCLEOTIDE SEQUENCE [LARGE SCALE GENOMIC DNA]</scope>
    <source>
        <strain evidence="4">YP-PL-M2</strain>
        <tissue evidence="4">Blood</tissue>
    </source>
</reference>
<dbReference type="InterPro" id="IPR013783">
    <property type="entry name" value="Ig-like_fold"/>
</dbReference>
<dbReference type="STRING" id="8167.A0A484D0W5"/>
<dbReference type="Gene3D" id="6.20.50.160">
    <property type="match status" value="1"/>
</dbReference>
<dbReference type="Gene3D" id="2.60.40.1930">
    <property type="match status" value="1"/>
</dbReference>
<dbReference type="Gene3D" id="1.20.50.70">
    <property type="match status" value="1"/>
</dbReference>
<dbReference type="InterPro" id="IPR001599">
    <property type="entry name" value="Macroglobln_a2"/>
</dbReference>
<keyword evidence="1" id="KW-1015">Disulfide bond</keyword>
<accession>A0A484D0W5</accession>
<dbReference type="PANTHER" id="PTHR11412">
    <property type="entry name" value="MACROGLOBULIN / COMPLEMENT"/>
    <property type="match status" value="1"/>
</dbReference>
<dbReference type="SMART" id="SM01359">
    <property type="entry name" value="A2M_N_2"/>
    <property type="match status" value="1"/>
</dbReference>
<dbReference type="Pfam" id="PF17789">
    <property type="entry name" value="MG4"/>
    <property type="match status" value="1"/>
</dbReference>
<evidence type="ECO:0000259" key="3">
    <source>
        <dbReference type="SMART" id="SM01360"/>
    </source>
</evidence>
<proteinExistence type="predicted"/>
<evidence type="ECO:0000256" key="1">
    <source>
        <dbReference type="ARBA" id="ARBA00023157"/>
    </source>
</evidence>
<name>A0A484D0W5_PERFV</name>
<feature type="domain" description="Alpha-2-macroglobulin" evidence="3">
    <location>
        <begin position="305"/>
        <end position="384"/>
    </location>
</feature>
<dbReference type="Pfam" id="PF00207">
    <property type="entry name" value="A2M"/>
    <property type="match status" value="1"/>
</dbReference>
<dbReference type="FunFam" id="2.60.40.10:FF:000155">
    <property type="entry name" value="complement C3 isoform X1"/>
    <property type="match status" value="1"/>
</dbReference>
<evidence type="ECO:0000259" key="2">
    <source>
        <dbReference type="SMART" id="SM01359"/>
    </source>
</evidence>
<dbReference type="InterPro" id="IPR040839">
    <property type="entry name" value="MG4"/>
</dbReference>
<dbReference type="AlphaFoldDB" id="A0A484D0W5"/>
<dbReference type="Gene3D" id="2.60.40.10">
    <property type="entry name" value="Immunoglobulins"/>
    <property type="match status" value="2"/>
</dbReference>
<dbReference type="Gene3D" id="2.60.120.1540">
    <property type="match status" value="1"/>
</dbReference>
<gene>
    <name evidence="4" type="ORF">EPR50_G00103780</name>
</gene>
<protein>
    <recommendedName>
        <fullName evidence="6">Alpha-2-macroglobulin bait region domain-containing protein</fullName>
    </recommendedName>
</protein>
<evidence type="ECO:0000313" key="4">
    <source>
        <dbReference type="EMBL" id="TDH08996.1"/>
    </source>
</evidence>
<dbReference type="EMBL" id="SCKG01000009">
    <property type="protein sequence ID" value="TDH08996.1"/>
    <property type="molecule type" value="Genomic_DNA"/>
</dbReference>
<dbReference type="SMART" id="SM01360">
    <property type="entry name" value="A2M"/>
    <property type="match status" value="1"/>
</dbReference>
<sequence length="476" mass="52820">MVEAELRSIQIVTSPYTITFKKTPKYFTPGMFFDVAVEVVNPDGTPAERVPVVVDPGQVQALTTANGMAKLSINTEAREQRLTITARTNDPHITHERQASATMVALPYISPSNNYIHIGVDTAELKLGDTLKVALILKRQENHDNDITYLILSRGQLVKNDRFKTRGHILISFPVTVTKEMLPSFRIIAYYHTNGNEVVSDSVWVDVKDSCMGSLRLESSRPYPSYEPRKMFGLKITGDPGATVGLVAVDKSVYVLNNKHRLTQKKVWDIVEKYDTGCTPGGGKDGMGVFYDAGLLFESNTASGTPYRQELKCPALSRRKRAATIMDITTSLGICVGEPLEVIIRKEFFIDLRLPYSAVRQEQLEIKAILHNNSPDPLTVLVDLTEEEHVCSSAFKRGKYRQKVKMGAQTTQAVPFIIIPMKEGQYNIEVKAAVKDSLLSDGIIKKLLVVPEGVLVKSPQIILLDPTTKGVGEFSH</sequence>